<dbReference type="InterPro" id="IPR018117">
    <property type="entry name" value="C5_DNA_meth_AS"/>
</dbReference>
<dbReference type="PROSITE" id="PS00095">
    <property type="entry name" value="C5_MTASE_2"/>
    <property type="match status" value="1"/>
</dbReference>
<dbReference type="NCBIfam" id="TIGR00675">
    <property type="entry name" value="dcm"/>
    <property type="match status" value="1"/>
</dbReference>
<keyword evidence="6" id="KW-0238">DNA-binding</keyword>
<name>A0A8E2J3G2_9APHY</name>
<feature type="active site" evidence="8 9">
    <location>
        <position position="852"/>
    </location>
</feature>
<dbReference type="EC" id="2.1.1.37" evidence="11"/>
<keyword evidence="2 9" id="KW-0489">Methyltransferase</keyword>
<evidence type="ECO:0000313" key="14">
    <source>
        <dbReference type="EMBL" id="OCH93875.1"/>
    </source>
</evidence>
<dbReference type="SUPFAM" id="SSF53335">
    <property type="entry name" value="S-adenosyl-L-methionine-dependent methyltransferases"/>
    <property type="match status" value="1"/>
</dbReference>
<keyword evidence="15" id="KW-1185">Reference proteome</keyword>
<dbReference type="Pfam" id="PF01426">
    <property type="entry name" value="BAH"/>
    <property type="match status" value="1"/>
</dbReference>
<dbReference type="InterPro" id="IPR050390">
    <property type="entry name" value="C5-Methyltransferase"/>
</dbReference>
<dbReference type="InterPro" id="IPR022702">
    <property type="entry name" value="Cytosine_MeTrfase1_RFD"/>
</dbReference>
<evidence type="ECO:0000259" key="13">
    <source>
        <dbReference type="PROSITE" id="PS51038"/>
    </source>
</evidence>
<dbReference type="SMART" id="SM00439">
    <property type="entry name" value="BAH"/>
    <property type="match status" value="2"/>
</dbReference>
<feature type="compositionally biased region" description="Basic residues" evidence="12">
    <location>
        <begin position="286"/>
        <end position="295"/>
    </location>
</feature>
<evidence type="ECO:0000256" key="8">
    <source>
        <dbReference type="PIRSR" id="PIRSR037404-1"/>
    </source>
</evidence>
<dbReference type="EMBL" id="KV722350">
    <property type="protein sequence ID" value="OCH93875.1"/>
    <property type="molecule type" value="Genomic_DNA"/>
</dbReference>
<gene>
    <name evidence="14" type="ORF">OBBRIDRAFT_255056</name>
</gene>
<organism evidence="14 15">
    <name type="scientific">Obba rivulosa</name>
    <dbReference type="NCBI Taxonomy" id="1052685"/>
    <lineage>
        <taxon>Eukaryota</taxon>
        <taxon>Fungi</taxon>
        <taxon>Dikarya</taxon>
        <taxon>Basidiomycota</taxon>
        <taxon>Agaricomycotina</taxon>
        <taxon>Agaricomycetes</taxon>
        <taxon>Polyporales</taxon>
        <taxon>Gelatoporiaceae</taxon>
        <taxon>Obba</taxon>
    </lineage>
</organism>
<dbReference type="Gene3D" id="2.30.30.490">
    <property type="match status" value="2"/>
</dbReference>
<keyword evidence="7" id="KW-0539">Nucleus</keyword>
<accession>A0A8E2J3G2</accession>
<dbReference type="OrthoDB" id="5376140at2759"/>
<dbReference type="Gene3D" id="3.90.120.10">
    <property type="entry name" value="DNA Methylase, subunit A, domain 2"/>
    <property type="match status" value="1"/>
</dbReference>
<feature type="region of interest" description="Disordered" evidence="12">
    <location>
        <begin position="48"/>
        <end position="70"/>
    </location>
</feature>
<dbReference type="GO" id="GO:0003677">
    <property type="term" value="F:DNA binding"/>
    <property type="evidence" value="ECO:0007669"/>
    <property type="project" value="UniProtKB-KW"/>
</dbReference>
<dbReference type="GO" id="GO:0005634">
    <property type="term" value="C:nucleus"/>
    <property type="evidence" value="ECO:0007669"/>
    <property type="project" value="UniProtKB-SubCell"/>
</dbReference>
<keyword evidence="4 9" id="KW-0949">S-adenosyl-L-methionine</keyword>
<dbReference type="GO" id="GO:0032259">
    <property type="term" value="P:methylation"/>
    <property type="evidence" value="ECO:0007669"/>
    <property type="project" value="UniProtKB-KW"/>
</dbReference>
<dbReference type="InterPro" id="IPR031303">
    <property type="entry name" value="C5_meth_CS"/>
</dbReference>
<dbReference type="InterPro" id="IPR001025">
    <property type="entry name" value="BAH_dom"/>
</dbReference>
<keyword evidence="5" id="KW-0677">Repeat</keyword>
<reference evidence="14 15" key="1">
    <citation type="submission" date="2016-07" db="EMBL/GenBank/DDBJ databases">
        <title>Draft genome of the white-rot fungus Obba rivulosa 3A-2.</title>
        <authorList>
            <consortium name="DOE Joint Genome Institute"/>
            <person name="Miettinen O."/>
            <person name="Riley R."/>
            <person name="Acob R."/>
            <person name="Barry K."/>
            <person name="Cullen D."/>
            <person name="De Vries R."/>
            <person name="Hainaut M."/>
            <person name="Hatakka A."/>
            <person name="Henrissat B."/>
            <person name="Hilden K."/>
            <person name="Kuo R."/>
            <person name="Labutti K."/>
            <person name="Lipzen A."/>
            <person name="Makela M.R."/>
            <person name="Sandor L."/>
            <person name="Spatafora J.W."/>
            <person name="Grigoriev I.V."/>
            <person name="Hibbett D.S."/>
        </authorList>
    </citation>
    <scope>NUCLEOTIDE SEQUENCE [LARGE SCALE GENOMIC DNA]</scope>
    <source>
        <strain evidence="14 15">3A-2</strain>
    </source>
</reference>
<comment type="similarity">
    <text evidence="9 10">Belongs to the class I-like SAM-binding methyltransferase superfamily. C5-methyltransferase family.</text>
</comment>
<evidence type="ECO:0000256" key="1">
    <source>
        <dbReference type="ARBA" id="ARBA00004123"/>
    </source>
</evidence>
<evidence type="ECO:0000256" key="2">
    <source>
        <dbReference type="ARBA" id="ARBA00022603"/>
    </source>
</evidence>
<proteinExistence type="inferred from homology"/>
<evidence type="ECO:0000313" key="15">
    <source>
        <dbReference type="Proteomes" id="UP000250043"/>
    </source>
</evidence>
<feature type="region of interest" description="Disordered" evidence="12">
    <location>
        <begin position="284"/>
        <end position="307"/>
    </location>
</feature>
<dbReference type="PANTHER" id="PTHR10629:SF52">
    <property type="entry name" value="DNA (CYTOSINE-5)-METHYLTRANSFERASE 1"/>
    <property type="match status" value="1"/>
</dbReference>
<dbReference type="GO" id="GO:0006346">
    <property type="term" value="P:DNA methylation-dependent constitutive heterochromatin formation"/>
    <property type="evidence" value="ECO:0007669"/>
    <property type="project" value="InterPro"/>
</dbReference>
<dbReference type="PROSITE" id="PS51038">
    <property type="entry name" value="BAH"/>
    <property type="match status" value="1"/>
</dbReference>
<evidence type="ECO:0000256" key="4">
    <source>
        <dbReference type="ARBA" id="ARBA00022691"/>
    </source>
</evidence>
<feature type="domain" description="BAH" evidence="13">
    <location>
        <begin position="401"/>
        <end position="549"/>
    </location>
</feature>
<dbReference type="PROSITE" id="PS00094">
    <property type="entry name" value="C5_MTASE_1"/>
    <property type="match status" value="1"/>
</dbReference>
<evidence type="ECO:0000256" key="7">
    <source>
        <dbReference type="ARBA" id="ARBA00023242"/>
    </source>
</evidence>
<comment type="catalytic activity">
    <reaction evidence="11">
        <text>a 2'-deoxycytidine in DNA + S-adenosyl-L-methionine = a 5-methyl-2'-deoxycytidine in DNA + S-adenosyl-L-homocysteine + H(+)</text>
        <dbReference type="Rhea" id="RHEA:13681"/>
        <dbReference type="Rhea" id="RHEA-COMP:11369"/>
        <dbReference type="Rhea" id="RHEA-COMP:11370"/>
        <dbReference type="ChEBI" id="CHEBI:15378"/>
        <dbReference type="ChEBI" id="CHEBI:57856"/>
        <dbReference type="ChEBI" id="CHEBI:59789"/>
        <dbReference type="ChEBI" id="CHEBI:85452"/>
        <dbReference type="ChEBI" id="CHEBI:85454"/>
        <dbReference type="EC" id="2.1.1.37"/>
    </reaction>
</comment>
<protein>
    <recommendedName>
        <fullName evidence="11">Cytosine-specific methyltransferase</fullName>
        <ecNumber evidence="11">2.1.1.37</ecNumber>
    </recommendedName>
</protein>
<dbReference type="GO" id="GO:0003886">
    <property type="term" value="F:DNA (cytosine-5-)-methyltransferase activity"/>
    <property type="evidence" value="ECO:0007669"/>
    <property type="project" value="UniProtKB-EC"/>
</dbReference>
<comment type="subcellular location">
    <subcellularLocation>
        <location evidence="1">Nucleus</location>
    </subcellularLocation>
</comment>
<evidence type="ECO:0000256" key="3">
    <source>
        <dbReference type="ARBA" id="ARBA00022679"/>
    </source>
</evidence>
<evidence type="ECO:0000256" key="11">
    <source>
        <dbReference type="RuleBase" id="RU000417"/>
    </source>
</evidence>
<dbReference type="AlphaFoldDB" id="A0A8E2J3G2"/>
<dbReference type="PRINTS" id="PR00105">
    <property type="entry name" value="C5METTRFRASE"/>
</dbReference>
<dbReference type="InterPro" id="IPR029063">
    <property type="entry name" value="SAM-dependent_MTases_sf"/>
</dbReference>
<dbReference type="InterPro" id="IPR001525">
    <property type="entry name" value="C5_MeTfrase"/>
</dbReference>
<evidence type="ECO:0000256" key="6">
    <source>
        <dbReference type="ARBA" id="ARBA00023125"/>
    </source>
</evidence>
<evidence type="ECO:0000256" key="10">
    <source>
        <dbReference type="RuleBase" id="RU000416"/>
    </source>
</evidence>
<dbReference type="InterPro" id="IPR043151">
    <property type="entry name" value="BAH_sf"/>
</dbReference>
<keyword evidence="3 9" id="KW-0808">Transferase</keyword>
<dbReference type="Pfam" id="PF12047">
    <property type="entry name" value="DNMT1-RFD"/>
    <property type="match status" value="1"/>
</dbReference>
<dbReference type="Gene3D" id="3.40.50.150">
    <property type="entry name" value="Vaccinia Virus protein VP39"/>
    <property type="match status" value="1"/>
</dbReference>
<evidence type="ECO:0000256" key="5">
    <source>
        <dbReference type="ARBA" id="ARBA00022737"/>
    </source>
</evidence>
<evidence type="ECO:0000256" key="12">
    <source>
        <dbReference type="SAM" id="MobiDB-lite"/>
    </source>
</evidence>
<dbReference type="Pfam" id="PF00145">
    <property type="entry name" value="DNA_methylase"/>
    <property type="match status" value="1"/>
</dbReference>
<sequence length="1253" mass="141800">MSIAHGQLDPPLSPSTSFWVEIPVTTPVEKDFASSLGGSLYQPLEDEIDENDDLHVPGETTPGSGDEDDDVVPVRKLVDFFIYERQLSTLVPLEDLLGLEDEDDQYERDFCASGIVIAHKDEDQEDAEELSSEDIDLTGLEGTEKMVKLTRILEFNVHWVTGTRHGNMRADPLMYIRTKYAWYILDTPAAAYLPFYKRYWLKHRLLHLVVSTCLDDTEITYSAFVDSLRTDKSARTVLGRNLREADLDMDDVRKYVRDTLEELCEDPKLRRVLTHVPLVRSICGHAGRRPKHPGKPGKSVRQGPHKRLKDVEKDVLQHRNKTVVMPIVGRIAQQFFAQSQAMHVAGHHYSRVGSETGTRPSEAPEYVHDTDPTVVEWDEDSAMSSSTSLPKYYESVFIDGVRYSIGDIVLVEQGEDSNTIREKNAASQHSRSRNSLANTKWFCKICYMYEKEEVVKSGTKRTRILKKFFHAQWLQHGSQTLLQETAHSKALFWLNECDDLAMECIFGRCNVHILGSADDEPLDDGEEENDFFTNGLTWDPGYTAFVQVSNQEMSSAMRMCNPEKQCFPCGLKVLRKEQAMWKFSEEDQSLSQWGTDYHVSDFVYLRIPSGDLYLYQIAEIVDIDPGEEVPRVRACLYGRHDLILRDLEGDEAWSRITDNRRLFATPTTIEVEACAIEGKAYIKACRTSQELDEWLQDDDHYYVDLWAQSLQVTSLKGFMELDRSSTRSCARCLQAHIFKQDELSQFTKQRGPLRALDLFSGAGGLSTGLNMSKSVDTKWAVEFSPSAALSYEANHPNTIVYNQCTNLLLQHTIDTLEGKKPGALRSLSKKEERLSPMPKPGEVDFIFGGPPCQSFSLMNHSKKADDIRSTLVCNMLSWVELYRPPYFLIENVIGMLFHPLGGKQSGRSLVGGIKMGIVKFIVRASTALGYQIHFRVLQAGQYGAPQGRRRLIFEGARRDLALPQFPAPTHCFPKRTQRYNLPTGDILQPVTRCPIDEDDVTTLEPWVPLPTVTVMDAIGDLPRFDWTNPHQELRPTQADLQEARDRKTRGIPSFNAVTSSCKSLPGFVDPSPYSTTPLSRYQAWVRDGGGEEVEYQYSRTFQAGVVERVVNIPFEADADHVHLPRALQVPRLFDSQGHPKSQYRGQYGRINGNGHFWTAMTTIMPNAKGGRVLHPTQKRIITVRECARAQGFPDRYRFLSVNSRPSDIMADQLRQIGNAVPVPLALALGKEIGKAYFDMSYSIASARDISPEL</sequence>
<evidence type="ECO:0000256" key="9">
    <source>
        <dbReference type="PROSITE-ProRule" id="PRU01016"/>
    </source>
</evidence>
<dbReference type="PIRSF" id="PIRSF037404">
    <property type="entry name" value="DNMT1"/>
    <property type="match status" value="1"/>
</dbReference>
<dbReference type="GO" id="GO:0003682">
    <property type="term" value="F:chromatin binding"/>
    <property type="evidence" value="ECO:0007669"/>
    <property type="project" value="InterPro"/>
</dbReference>
<dbReference type="PROSITE" id="PS51679">
    <property type="entry name" value="SAM_MT_C5"/>
    <property type="match status" value="1"/>
</dbReference>
<dbReference type="PANTHER" id="PTHR10629">
    <property type="entry name" value="CYTOSINE-SPECIFIC METHYLTRANSFERASE"/>
    <property type="match status" value="1"/>
</dbReference>
<dbReference type="GO" id="GO:0044027">
    <property type="term" value="P:negative regulation of gene expression via chromosomal CpG island methylation"/>
    <property type="evidence" value="ECO:0007669"/>
    <property type="project" value="TreeGrafter"/>
</dbReference>
<dbReference type="Proteomes" id="UP000250043">
    <property type="component" value="Unassembled WGS sequence"/>
</dbReference>